<evidence type="ECO:0000256" key="1">
    <source>
        <dbReference type="ARBA" id="ARBA00012513"/>
    </source>
</evidence>
<dbReference type="InterPro" id="IPR011009">
    <property type="entry name" value="Kinase-like_dom_sf"/>
</dbReference>
<dbReference type="EMBL" id="BQKI01000018">
    <property type="protein sequence ID" value="GJN11200.1"/>
    <property type="molecule type" value="Genomic_DNA"/>
</dbReference>
<comment type="caution">
    <text evidence="11">The sequence shown here is derived from an EMBL/GenBank/DDBJ whole genome shotgun (WGS) entry which is preliminary data.</text>
</comment>
<dbReference type="GO" id="GO:0005524">
    <property type="term" value="F:ATP binding"/>
    <property type="evidence" value="ECO:0007669"/>
    <property type="project" value="UniProtKB-KW"/>
</dbReference>
<evidence type="ECO:0000259" key="10">
    <source>
        <dbReference type="PROSITE" id="PS50011"/>
    </source>
</evidence>
<feature type="domain" description="Protein kinase" evidence="10">
    <location>
        <begin position="115"/>
        <end position="387"/>
    </location>
</feature>
<dbReference type="EC" id="2.7.11.1" evidence="1"/>
<keyword evidence="4" id="KW-0547">Nucleotide-binding</keyword>
<protein>
    <recommendedName>
        <fullName evidence="1">non-specific serine/threonine protein kinase</fullName>
        <ecNumber evidence="1">2.7.11.1</ecNumber>
    </recommendedName>
</protein>
<dbReference type="Gene3D" id="3.30.200.20">
    <property type="entry name" value="Phosphorylase Kinase, domain 1"/>
    <property type="match status" value="1"/>
</dbReference>
<dbReference type="GO" id="GO:0004674">
    <property type="term" value="F:protein serine/threonine kinase activity"/>
    <property type="evidence" value="ECO:0007669"/>
    <property type="project" value="UniProtKB-KW"/>
</dbReference>
<sequence>MSPQSAYPSCRQRLVQAGTVRRATTRPRAAPQVPNLLQASSSSPLSPRDAIYSRAVATVRSPSPSPSAPRPGRLAFARRRRTISIPKEQQIMAVEQQQQGGEEAFEEVDPTGRFGRYADVLGLGSVKKVYRGFDQEEGIEVAWNRVRLRALADRDPGMVDRLHAEVRLLRSLHHRHIIGFHKVWLDRDAGVLNFITEVCTSGSLREYRQRHRHVSVKALKKWARQILEGLNHLHNHDPCIIHRDLNCSNVFINGNNGQQTAGLTPPRHVSQVKIGDLGLAAIVDKTHVAHTILGTPEFMAPELYTETYTESVDIYSYGMCVLEMVTREVPYAECGSVVQIFHNVTRGVPPAALKRLKDPELRGFIERCIGQPRNRPSAAELLQDPFFSGIGEDDDDAITDAASVVAAAGSPVPRPRSYVDDLAGLRLD</sequence>
<proteinExistence type="predicted"/>
<evidence type="ECO:0000256" key="4">
    <source>
        <dbReference type="ARBA" id="ARBA00022741"/>
    </source>
</evidence>
<dbReference type="FunFam" id="1.10.510.10:FF:000046">
    <property type="entry name" value="probable serine/threonine-protein kinase WNK9"/>
    <property type="match status" value="1"/>
</dbReference>
<dbReference type="Gene3D" id="1.10.510.10">
    <property type="entry name" value="Transferase(Phosphotransferase) domain 1"/>
    <property type="match status" value="1"/>
</dbReference>
<dbReference type="PROSITE" id="PS50011">
    <property type="entry name" value="PROTEIN_KINASE_DOM"/>
    <property type="match status" value="1"/>
</dbReference>
<keyword evidence="5" id="KW-0418">Kinase</keyword>
<evidence type="ECO:0000313" key="12">
    <source>
        <dbReference type="Proteomes" id="UP001054889"/>
    </source>
</evidence>
<keyword evidence="2" id="KW-0723">Serine/threonine-protein kinase</keyword>
<name>A0AAV5DMT0_ELECO</name>
<evidence type="ECO:0000256" key="9">
    <source>
        <dbReference type="SAM" id="MobiDB-lite"/>
    </source>
</evidence>
<keyword evidence="3" id="KW-0808">Transferase</keyword>
<evidence type="ECO:0000256" key="3">
    <source>
        <dbReference type="ARBA" id="ARBA00022679"/>
    </source>
</evidence>
<evidence type="ECO:0000313" key="11">
    <source>
        <dbReference type="EMBL" id="GJN11200.1"/>
    </source>
</evidence>
<feature type="region of interest" description="Disordered" evidence="9">
    <location>
        <begin position="17"/>
        <end position="49"/>
    </location>
</feature>
<feature type="compositionally biased region" description="Low complexity" evidence="9">
    <location>
        <begin position="19"/>
        <end position="47"/>
    </location>
</feature>
<dbReference type="PANTHER" id="PTHR13902">
    <property type="entry name" value="SERINE/THREONINE-PROTEIN KINASE WNK WITH NO LYSINE -RELATED"/>
    <property type="match status" value="1"/>
</dbReference>
<dbReference type="Proteomes" id="UP001054889">
    <property type="component" value="Unassembled WGS sequence"/>
</dbReference>
<gene>
    <name evidence="11" type="primary">ga29373</name>
    <name evidence="11" type="ORF">PR202_ga29373</name>
</gene>
<keyword evidence="6" id="KW-0067">ATP-binding</keyword>
<keyword evidence="12" id="KW-1185">Reference proteome</keyword>
<dbReference type="AlphaFoldDB" id="A0AAV5DMT0"/>
<dbReference type="SUPFAM" id="SSF56112">
    <property type="entry name" value="Protein kinase-like (PK-like)"/>
    <property type="match status" value="1"/>
</dbReference>
<comment type="catalytic activity">
    <reaction evidence="7">
        <text>L-threonyl-[protein] + ATP = O-phospho-L-threonyl-[protein] + ADP + H(+)</text>
        <dbReference type="Rhea" id="RHEA:46608"/>
        <dbReference type="Rhea" id="RHEA-COMP:11060"/>
        <dbReference type="Rhea" id="RHEA-COMP:11605"/>
        <dbReference type="ChEBI" id="CHEBI:15378"/>
        <dbReference type="ChEBI" id="CHEBI:30013"/>
        <dbReference type="ChEBI" id="CHEBI:30616"/>
        <dbReference type="ChEBI" id="CHEBI:61977"/>
        <dbReference type="ChEBI" id="CHEBI:456216"/>
        <dbReference type="EC" id="2.7.11.1"/>
    </reaction>
</comment>
<evidence type="ECO:0000256" key="6">
    <source>
        <dbReference type="ARBA" id="ARBA00022840"/>
    </source>
</evidence>
<dbReference type="InterPro" id="IPR050588">
    <property type="entry name" value="WNK_Ser-Thr_kinase"/>
</dbReference>
<dbReference type="FunFam" id="3.30.200.20:FF:000075">
    <property type="entry name" value="Probable serine/threonine-protein kinase WNK1"/>
    <property type="match status" value="1"/>
</dbReference>
<evidence type="ECO:0000256" key="2">
    <source>
        <dbReference type="ARBA" id="ARBA00022527"/>
    </source>
</evidence>
<evidence type="ECO:0000256" key="7">
    <source>
        <dbReference type="ARBA" id="ARBA00047899"/>
    </source>
</evidence>
<reference evidence="11" key="2">
    <citation type="submission" date="2021-12" db="EMBL/GenBank/DDBJ databases">
        <title>Resequencing data analysis of finger millet.</title>
        <authorList>
            <person name="Hatakeyama M."/>
            <person name="Aluri S."/>
            <person name="Balachadran M.T."/>
            <person name="Sivarajan S.R."/>
            <person name="Poveda L."/>
            <person name="Shimizu-Inatsugi R."/>
            <person name="Schlapbach R."/>
            <person name="Sreeman S.M."/>
            <person name="Shimizu K.K."/>
        </authorList>
    </citation>
    <scope>NUCLEOTIDE SEQUENCE</scope>
</reference>
<dbReference type="InterPro" id="IPR000719">
    <property type="entry name" value="Prot_kinase_dom"/>
</dbReference>
<evidence type="ECO:0000256" key="5">
    <source>
        <dbReference type="ARBA" id="ARBA00022777"/>
    </source>
</evidence>
<evidence type="ECO:0000256" key="8">
    <source>
        <dbReference type="ARBA" id="ARBA00048679"/>
    </source>
</evidence>
<comment type="catalytic activity">
    <reaction evidence="8">
        <text>L-seryl-[protein] + ATP = O-phospho-L-seryl-[protein] + ADP + H(+)</text>
        <dbReference type="Rhea" id="RHEA:17989"/>
        <dbReference type="Rhea" id="RHEA-COMP:9863"/>
        <dbReference type="Rhea" id="RHEA-COMP:11604"/>
        <dbReference type="ChEBI" id="CHEBI:15378"/>
        <dbReference type="ChEBI" id="CHEBI:29999"/>
        <dbReference type="ChEBI" id="CHEBI:30616"/>
        <dbReference type="ChEBI" id="CHEBI:83421"/>
        <dbReference type="ChEBI" id="CHEBI:456216"/>
        <dbReference type="EC" id="2.7.11.1"/>
    </reaction>
</comment>
<accession>A0AAV5DMT0</accession>
<organism evidence="11 12">
    <name type="scientific">Eleusine coracana subsp. coracana</name>
    <dbReference type="NCBI Taxonomy" id="191504"/>
    <lineage>
        <taxon>Eukaryota</taxon>
        <taxon>Viridiplantae</taxon>
        <taxon>Streptophyta</taxon>
        <taxon>Embryophyta</taxon>
        <taxon>Tracheophyta</taxon>
        <taxon>Spermatophyta</taxon>
        <taxon>Magnoliopsida</taxon>
        <taxon>Liliopsida</taxon>
        <taxon>Poales</taxon>
        <taxon>Poaceae</taxon>
        <taxon>PACMAD clade</taxon>
        <taxon>Chloridoideae</taxon>
        <taxon>Cynodonteae</taxon>
        <taxon>Eleusininae</taxon>
        <taxon>Eleusine</taxon>
    </lineage>
</organism>
<reference evidence="11" key="1">
    <citation type="journal article" date="2018" name="DNA Res.">
        <title>Multiple hybrid de novo genome assembly of finger millet, an orphan allotetraploid crop.</title>
        <authorList>
            <person name="Hatakeyama M."/>
            <person name="Aluri S."/>
            <person name="Balachadran M.T."/>
            <person name="Sivarajan S.R."/>
            <person name="Patrignani A."/>
            <person name="Gruter S."/>
            <person name="Poveda L."/>
            <person name="Shimizu-Inatsugi R."/>
            <person name="Baeten J."/>
            <person name="Francoijs K.J."/>
            <person name="Nataraja K.N."/>
            <person name="Reddy Y.A.N."/>
            <person name="Phadnis S."/>
            <person name="Ravikumar R.L."/>
            <person name="Schlapbach R."/>
            <person name="Sreeman S.M."/>
            <person name="Shimizu K.K."/>
        </authorList>
    </citation>
    <scope>NUCLEOTIDE SEQUENCE</scope>
</reference>
<dbReference type="Pfam" id="PF00069">
    <property type="entry name" value="Pkinase"/>
    <property type="match status" value="1"/>
</dbReference>